<evidence type="ECO:0000313" key="1">
    <source>
        <dbReference type="EMBL" id="KZT22264.1"/>
    </source>
</evidence>
<reference evidence="1 2" key="1">
    <citation type="journal article" date="2016" name="Mol. Biol. Evol.">
        <title>Comparative Genomics of Early-Diverging Mushroom-Forming Fungi Provides Insights into the Origins of Lignocellulose Decay Capabilities.</title>
        <authorList>
            <person name="Nagy L.G."/>
            <person name="Riley R."/>
            <person name="Tritt A."/>
            <person name="Adam C."/>
            <person name="Daum C."/>
            <person name="Floudas D."/>
            <person name="Sun H."/>
            <person name="Yadav J.S."/>
            <person name="Pangilinan J."/>
            <person name="Larsson K.H."/>
            <person name="Matsuura K."/>
            <person name="Barry K."/>
            <person name="Labutti K."/>
            <person name="Kuo R."/>
            <person name="Ohm R.A."/>
            <person name="Bhattacharya S.S."/>
            <person name="Shirouzu T."/>
            <person name="Yoshinaga Y."/>
            <person name="Martin F.M."/>
            <person name="Grigoriev I.V."/>
            <person name="Hibbett D.S."/>
        </authorList>
    </citation>
    <scope>NUCLEOTIDE SEQUENCE [LARGE SCALE GENOMIC DNA]</scope>
    <source>
        <strain evidence="1 2">HHB14362 ss-1</strain>
    </source>
</reference>
<dbReference type="OrthoDB" id="3609at2759"/>
<dbReference type="STRING" id="1314782.A0A165QD92"/>
<organism evidence="1 2">
    <name type="scientific">Neolentinus lepideus HHB14362 ss-1</name>
    <dbReference type="NCBI Taxonomy" id="1314782"/>
    <lineage>
        <taxon>Eukaryota</taxon>
        <taxon>Fungi</taxon>
        <taxon>Dikarya</taxon>
        <taxon>Basidiomycota</taxon>
        <taxon>Agaricomycotina</taxon>
        <taxon>Agaricomycetes</taxon>
        <taxon>Gloeophyllales</taxon>
        <taxon>Gloeophyllaceae</taxon>
        <taxon>Neolentinus</taxon>
    </lineage>
</organism>
<evidence type="ECO:0000313" key="2">
    <source>
        <dbReference type="Proteomes" id="UP000076761"/>
    </source>
</evidence>
<name>A0A165QD92_9AGAM</name>
<dbReference type="Gene3D" id="3.40.50.720">
    <property type="entry name" value="NAD(P)-binding Rossmann-like Domain"/>
    <property type="match status" value="1"/>
</dbReference>
<gene>
    <name evidence="1" type="ORF">NEOLEDRAFT_1218412</name>
</gene>
<sequence length="210" mass="22923">MSSEPGVKNALLGFGAVGAMYPLIVQSKRAPVTIVAAKFDSAQPGEFVKIVGNTLDRPYAFVIVCTKYVPEVVQTSQMLPPLLSVNGLNAEKDPYDALKRMDLVENSFIISASVWFAENVIAEDVVRNGDFDRLTVAIYRPGDFTSPPSKQRAEAVQKGLFLGSFLDIVASAVPEVGNRGLPAFRLRLDGTVLDCFEPHSHWHIAADNRM</sequence>
<accession>A0A165QD92</accession>
<dbReference type="EMBL" id="KV425597">
    <property type="protein sequence ID" value="KZT22264.1"/>
    <property type="molecule type" value="Genomic_DNA"/>
</dbReference>
<protein>
    <submittedName>
        <fullName evidence="1">Uncharacterized protein</fullName>
    </submittedName>
</protein>
<keyword evidence="2" id="KW-1185">Reference proteome</keyword>
<dbReference type="InParanoid" id="A0A165QD92"/>
<dbReference type="Proteomes" id="UP000076761">
    <property type="component" value="Unassembled WGS sequence"/>
</dbReference>
<proteinExistence type="predicted"/>
<dbReference type="AlphaFoldDB" id="A0A165QD92"/>
<dbReference type="FunCoup" id="A0A165QD92">
    <property type="interactions" value="273"/>
</dbReference>